<dbReference type="AlphaFoldDB" id="A0A5N5SM87"/>
<dbReference type="PROSITE" id="PS51465">
    <property type="entry name" value="KAZAL_2"/>
    <property type="match status" value="1"/>
</dbReference>
<feature type="compositionally biased region" description="Acidic residues" evidence="1">
    <location>
        <begin position="40"/>
        <end position="57"/>
    </location>
</feature>
<dbReference type="OrthoDB" id="328123at2759"/>
<dbReference type="CDD" id="cd00104">
    <property type="entry name" value="KAZAL_FS"/>
    <property type="match status" value="1"/>
</dbReference>
<dbReference type="InterPro" id="IPR002350">
    <property type="entry name" value="Kazal_dom"/>
</dbReference>
<name>A0A5N5SM87_9CRUS</name>
<evidence type="ECO:0000256" key="1">
    <source>
        <dbReference type="SAM" id="MobiDB-lite"/>
    </source>
</evidence>
<feature type="domain" description="Kazal-like" evidence="2">
    <location>
        <begin position="57"/>
        <end position="107"/>
    </location>
</feature>
<reference evidence="3 4" key="1">
    <citation type="journal article" date="2019" name="PLoS Biol.">
        <title>Sex chromosomes control vertical transmission of feminizing Wolbachia symbionts in an isopod.</title>
        <authorList>
            <person name="Becking T."/>
            <person name="Chebbi M.A."/>
            <person name="Giraud I."/>
            <person name="Moumen B."/>
            <person name="Laverre T."/>
            <person name="Caubet Y."/>
            <person name="Peccoud J."/>
            <person name="Gilbert C."/>
            <person name="Cordaux R."/>
        </authorList>
    </citation>
    <scope>NUCLEOTIDE SEQUENCE [LARGE SCALE GENOMIC DNA]</scope>
    <source>
        <strain evidence="3">ANa2</strain>
        <tissue evidence="3">Whole body excluding digestive tract and cuticle</tissue>
    </source>
</reference>
<accession>A0A5N5SM87</accession>
<organism evidence="3 4">
    <name type="scientific">Armadillidium nasatum</name>
    <dbReference type="NCBI Taxonomy" id="96803"/>
    <lineage>
        <taxon>Eukaryota</taxon>
        <taxon>Metazoa</taxon>
        <taxon>Ecdysozoa</taxon>
        <taxon>Arthropoda</taxon>
        <taxon>Crustacea</taxon>
        <taxon>Multicrustacea</taxon>
        <taxon>Malacostraca</taxon>
        <taxon>Eumalacostraca</taxon>
        <taxon>Peracarida</taxon>
        <taxon>Isopoda</taxon>
        <taxon>Oniscidea</taxon>
        <taxon>Crinocheta</taxon>
        <taxon>Armadillidiidae</taxon>
        <taxon>Armadillidium</taxon>
    </lineage>
</organism>
<evidence type="ECO:0000313" key="4">
    <source>
        <dbReference type="Proteomes" id="UP000326759"/>
    </source>
</evidence>
<evidence type="ECO:0000259" key="2">
    <source>
        <dbReference type="PROSITE" id="PS51465"/>
    </source>
</evidence>
<keyword evidence="4" id="KW-1185">Reference proteome</keyword>
<dbReference type="Proteomes" id="UP000326759">
    <property type="component" value="Unassembled WGS sequence"/>
</dbReference>
<comment type="caution">
    <text evidence="3">The sequence shown here is derived from an EMBL/GenBank/DDBJ whole genome shotgun (WGS) entry which is preliminary data.</text>
</comment>
<dbReference type="Gene3D" id="3.30.60.30">
    <property type="match status" value="1"/>
</dbReference>
<proteinExistence type="predicted"/>
<feature type="region of interest" description="Disordered" evidence="1">
    <location>
        <begin position="33"/>
        <end position="57"/>
    </location>
</feature>
<dbReference type="InterPro" id="IPR036058">
    <property type="entry name" value="Kazal_dom_sf"/>
</dbReference>
<dbReference type="SUPFAM" id="SSF100895">
    <property type="entry name" value="Kazal-type serine protease inhibitors"/>
    <property type="match status" value="1"/>
</dbReference>
<dbReference type="EMBL" id="SEYY01023061">
    <property type="protein sequence ID" value="KAB7495116.1"/>
    <property type="molecule type" value="Genomic_DNA"/>
</dbReference>
<gene>
    <name evidence="3" type="ORF">Anas_07522</name>
</gene>
<protein>
    <recommendedName>
        <fullName evidence="2">Kazal-like domain-containing protein</fullName>
    </recommendedName>
</protein>
<evidence type="ECO:0000313" key="3">
    <source>
        <dbReference type="EMBL" id="KAB7495116.1"/>
    </source>
</evidence>
<sequence length="117" mass="13675">MEIWKSRVDHTIGNLKRALVNIGKKENNIEISTTTSKKEEEEEEEEYMDEMDPDTEFEDVPNCVASRMWWPVCASNGKNYANLDIFECARKKEPDLYIVNEDGPCNSSVERNEIKRR</sequence>